<accession>A0A4R4YD38</accession>
<dbReference type="GO" id="GO:0031956">
    <property type="term" value="F:medium-chain fatty acid-CoA ligase activity"/>
    <property type="evidence" value="ECO:0007669"/>
    <property type="project" value="TreeGrafter"/>
</dbReference>
<dbReference type="Gene3D" id="3.30.300.30">
    <property type="match status" value="1"/>
</dbReference>
<evidence type="ECO:0000313" key="6">
    <source>
        <dbReference type="EMBL" id="TDD42446.1"/>
    </source>
</evidence>
<gene>
    <name evidence="6" type="ORF">E1288_29445</name>
</gene>
<dbReference type="Pfam" id="PF00501">
    <property type="entry name" value="AMP-binding"/>
    <property type="match status" value="1"/>
</dbReference>
<comment type="similarity">
    <text evidence="1">Belongs to the ATP-dependent AMP-binding enzyme family.</text>
</comment>
<evidence type="ECO:0000313" key="7">
    <source>
        <dbReference type="Proteomes" id="UP000294947"/>
    </source>
</evidence>
<evidence type="ECO:0000256" key="1">
    <source>
        <dbReference type="ARBA" id="ARBA00006432"/>
    </source>
</evidence>
<name>A0A4R4YD38_9PSEU</name>
<dbReference type="Proteomes" id="UP000294947">
    <property type="component" value="Unassembled WGS sequence"/>
</dbReference>
<dbReference type="Pfam" id="PF13193">
    <property type="entry name" value="AMP-binding_C"/>
    <property type="match status" value="1"/>
</dbReference>
<dbReference type="GO" id="GO:0006631">
    <property type="term" value="P:fatty acid metabolic process"/>
    <property type="evidence" value="ECO:0007669"/>
    <property type="project" value="TreeGrafter"/>
</dbReference>
<keyword evidence="2" id="KW-0436">Ligase</keyword>
<dbReference type="OrthoDB" id="9803968at2"/>
<dbReference type="InterPro" id="IPR000873">
    <property type="entry name" value="AMP-dep_synth/lig_dom"/>
</dbReference>
<organism evidence="6 7">
    <name type="scientific">Saccharopolyspora elongata</name>
    <dbReference type="NCBI Taxonomy" id="2530387"/>
    <lineage>
        <taxon>Bacteria</taxon>
        <taxon>Bacillati</taxon>
        <taxon>Actinomycetota</taxon>
        <taxon>Actinomycetes</taxon>
        <taxon>Pseudonocardiales</taxon>
        <taxon>Pseudonocardiaceae</taxon>
        <taxon>Saccharopolyspora</taxon>
    </lineage>
</organism>
<dbReference type="AlphaFoldDB" id="A0A4R4YD38"/>
<dbReference type="EMBL" id="SMKW01000047">
    <property type="protein sequence ID" value="TDD42446.1"/>
    <property type="molecule type" value="Genomic_DNA"/>
</dbReference>
<feature type="region of interest" description="Disordered" evidence="3">
    <location>
        <begin position="146"/>
        <end position="182"/>
    </location>
</feature>
<evidence type="ECO:0000256" key="3">
    <source>
        <dbReference type="SAM" id="MobiDB-lite"/>
    </source>
</evidence>
<dbReference type="PANTHER" id="PTHR43201">
    <property type="entry name" value="ACYL-COA SYNTHETASE"/>
    <property type="match status" value="1"/>
</dbReference>
<protein>
    <submittedName>
        <fullName evidence="6">Acyl-CoA synthetase</fullName>
    </submittedName>
</protein>
<dbReference type="InterPro" id="IPR042099">
    <property type="entry name" value="ANL_N_sf"/>
</dbReference>
<feature type="domain" description="AMP-binding enzyme C-terminal" evidence="5">
    <location>
        <begin position="424"/>
        <end position="500"/>
    </location>
</feature>
<dbReference type="PANTHER" id="PTHR43201:SF5">
    <property type="entry name" value="MEDIUM-CHAIN ACYL-COA LIGASE ACSF2, MITOCHONDRIAL"/>
    <property type="match status" value="1"/>
</dbReference>
<reference evidence="6 7" key="1">
    <citation type="submission" date="2019-03" db="EMBL/GenBank/DDBJ databases">
        <title>Draft genome sequences of novel Actinobacteria.</title>
        <authorList>
            <person name="Sahin N."/>
            <person name="Ay H."/>
            <person name="Saygin H."/>
        </authorList>
    </citation>
    <scope>NUCLEOTIDE SEQUENCE [LARGE SCALE GENOMIC DNA]</scope>
    <source>
        <strain evidence="6 7">7K502</strain>
    </source>
</reference>
<sequence length="524" mass="56457">MTPKPDSTGFFRHADSHRHRTALILSDDTEISYGALLDRVHRISRVLRQEGLRRGDGVAAVLPNVPDYLALQLAADQLGLYFTPVNRHLTAGKVGYVLSDSGAAVVVTAPRFAGVTAEAADLAGMAGETRLCFGPATGFIDLDARASASPPTAPEERSAGAVQFYSSGTTGKPKGIKRPLPDGAPENVYAQIVRNRSEQFGLRVGDEVSLAVAPLYHSAPNMTAISSLHMGHVVVLAERFDAEKTLQLIEKHGVTTGFVVPTMFHRMLALPEEVRRSYDLSSLRVLTHSGASCPIEVKQAVLDWLGPVLYEYYGATETGAAVLCTPQEWREHPGTVGRVVPGYDVKILDEHGEEQPPGAAGEIYIKGGPSFAYRGKEAETAHQWRGEHFAPGDVGYFDDAGWLYMCDRRTDLIISGGVNIYPAEIEAVLLSHPAVADAGVIGIPDPEWGHRVVAVVEPKDDAGRTRLAAELVDHCRKHLAGFKNPGRIEFAPLPRTPTGKLSRSRLREAYLANAAGSTATPPDS</sequence>
<dbReference type="RefSeq" id="WP_132490727.1">
    <property type="nucleotide sequence ID" value="NZ_SMKW01000047.1"/>
</dbReference>
<dbReference type="SUPFAM" id="SSF56801">
    <property type="entry name" value="Acetyl-CoA synthetase-like"/>
    <property type="match status" value="1"/>
</dbReference>
<dbReference type="InterPro" id="IPR025110">
    <property type="entry name" value="AMP-bd_C"/>
</dbReference>
<proteinExistence type="inferred from homology"/>
<evidence type="ECO:0000259" key="5">
    <source>
        <dbReference type="Pfam" id="PF13193"/>
    </source>
</evidence>
<comment type="caution">
    <text evidence="6">The sequence shown here is derived from an EMBL/GenBank/DDBJ whole genome shotgun (WGS) entry which is preliminary data.</text>
</comment>
<evidence type="ECO:0000259" key="4">
    <source>
        <dbReference type="Pfam" id="PF00501"/>
    </source>
</evidence>
<feature type="domain" description="AMP-dependent synthetase/ligase" evidence="4">
    <location>
        <begin position="10"/>
        <end position="367"/>
    </location>
</feature>
<keyword evidence="7" id="KW-1185">Reference proteome</keyword>
<dbReference type="Gene3D" id="3.40.50.12780">
    <property type="entry name" value="N-terminal domain of ligase-like"/>
    <property type="match status" value="1"/>
</dbReference>
<evidence type="ECO:0000256" key="2">
    <source>
        <dbReference type="ARBA" id="ARBA00022598"/>
    </source>
</evidence>
<dbReference type="InterPro" id="IPR045851">
    <property type="entry name" value="AMP-bd_C_sf"/>
</dbReference>